<dbReference type="Proteomes" id="UP000821866">
    <property type="component" value="Chromosome 10"/>
</dbReference>
<reference evidence="3" key="1">
    <citation type="journal article" date="2020" name="Cell">
        <title>Large-Scale Comparative Analyses of Tick Genomes Elucidate Their Genetic Diversity and Vector Capacities.</title>
        <authorList>
            <consortium name="Tick Genome and Microbiome Consortium (TIGMIC)"/>
            <person name="Jia N."/>
            <person name="Wang J."/>
            <person name="Shi W."/>
            <person name="Du L."/>
            <person name="Sun Y."/>
            <person name="Zhan W."/>
            <person name="Jiang J.F."/>
            <person name="Wang Q."/>
            <person name="Zhang B."/>
            <person name="Ji P."/>
            <person name="Bell-Sakyi L."/>
            <person name="Cui X.M."/>
            <person name="Yuan T.T."/>
            <person name="Jiang B.G."/>
            <person name="Yang W.F."/>
            <person name="Lam T.T."/>
            <person name="Chang Q.C."/>
            <person name="Ding S.J."/>
            <person name="Wang X.J."/>
            <person name="Zhu J.G."/>
            <person name="Ruan X.D."/>
            <person name="Zhao L."/>
            <person name="Wei J.T."/>
            <person name="Ye R.Z."/>
            <person name="Que T.C."/>
            <person name="Du C.H."/>
            <person name="Zhou Y.H."/>
            <person name="Cheng J.X."/>
            <person name="Dai P.F."/>
            <person name="Guo W.B."/>
            <person name="Han X.H."/>
            <person name="Huang E.J."/>
            <person name="Li L.F."/>
            <person name="Wei W."/>
            <person name="Gao Y.C."/>
            <person name="Liu J.Z."/>
            <person name="Shao H.Z."/>
            <person name="Wang X."/>
            <person name="Wang C.C."/>
            <person name="Yang T.C."/>
            <person name="Huo Q.B."/>
            <person name="Li W."/>
            <person name="Chen H.Y."/>
            <person name="Chen S.E."/>
            <person name="Zhou L.G."/>
            <person name="Ni X.B."/>
            <person name="Tian J.H."/>
            <person name="Sheng Y."/>
            <person name="Liu T."/>
            <person name="Pan Y.S."/>
            <person name="Xia L.Y."/>
            <person name="Li J."/>
            <person name="Zhao F."/>
            <person name="Cao W.C."/>
        </authorList>
    </citation>
    <scope>NUCLEOTIDE SEQUENCE</scope>
    <source>
        <strain evidence="3">Rmic-2018</strain>
    </source>
</reference>
<sequence length="151" mass="16768">MKPVHQQTPPSTRTDTQDGRSSSHKISNATTDDAAATKRSLTPRQRGRRLALNSVASKQPRLPSDALKLIIRPRGGLLLSKITNIQLFEAVCAAANFPKASIRGDDLIQVNPKRNTSAYCTPDSERAKRVLRLKELVIDTRHYEISVLCIR</sequence>
<comment type="caution">
    <text evidence="3">The sequence shown here is derived from an EMBL/GenBank/DDBJ whole genome shotgun (WGS) entry which is preliminary data.</text>
</comment>
<keyword evidence="4" id="KW-1185">Reference proteome</keyword>
<organism evidence="3 4">
    <name type="scientific">Rhipicephalus microplus</name>
    <name type="common">Cattle tick</name>
    <name type="synonym">Boophilus microplus</name>
    <dbReference type="NCBI Taxonomy" id="6941"/>
    <lineage>
        <taxon>Eukaryota</taxon>
        <taxon>Metazoa</taxon>
        <taxon>Ecdysozoa</taxon>
        <taxon>Arthropoda</taxon>
        <taxon>Chelicerata</taxon>
        <taxon>Arachnida</taxon>
        <taxon>Acari</taxon>
        <taxon>Parasitiformes</taxon>
        <taxon>Ixodida</taxon>
        <taxon>Ixodoidea</taxon>
        <taxon>Ixodidae</taxon>
        <taxon>Rhipicephalinae</taxon>
        <taxon>Rhipicephalus</taxon>
        <taxon>Boophilus</taxon>
    </lineage>
</organism>
<protein>
    <submittedName>
        <fullName evidence="3">Uncharacterized protein</fullName>
    </submittedName>
</protein>
<dbReference type="EMBL" id="JABSTU010005134">
    <property type="protein sequence ID" value="KAH7948647.1"/>
    <property type="molecule type" value="Genomic_DNA"/>
</dbReference>
<accession>A0A9J6ERR2</accession>
<dbReference type="EMBL" id="JABSTU010000002">
    <property type="protein sequence ID" value="KAH8037203.1"/>
    <property type="molecule type" value="Genomic_DNA"/>
</dbReference>
<evidence type="ECO:0000256" key="1">
    <source>
        <dbReference type="SAM" id="MobiDB-lite"/>
    </source>
</evidence>
<reference evidence="3" key="2">
    <citation type="submission" date="2021-09" db="EMBL/GenBank/DDBJ databases">
        <authorList>
            <person name="Jia N."/>
            <person name="Wang J."/>
            <person name="Shi W."/>
            <person name="Du L."/>
            <person name="Sun Y."/>
            <person name="Zhan W."/>
            <person name="Jiang J."/>
            <person name="Wang Q."/>
            <person name="Zhang B."/>
            <person name="Ji P."/>
            <person name="Sakyi L.B."/>
            <person name="Cui X."/>
            <person name="Yuan T."/>
            <person name="Jiang B."/>
            <person name="Yang W."/>
            <person name="Lam T.T.-Y."/>
            <person name="Chang Q."/>
            <person name="Ding S."/>
            <person name="Wang X."/>
            <person name="Zhu J."/>
            <person name="Ruan X."/>
            <person name="Zhao L."/>
            <person name="Wei J."/>
            <person name="Que T."/>
            <person name="Du C."/>
            <person name="Cheng J."/>
            <person name="Dai P."/>
            <person name="Han X."/>
            <person name="Huang E."/>
            <person name="Gao Y."/>
            <person name="Liu J."/>
            <person name="Shao H."/>
            <person name="Ye R."/>
            <person name="Li L."/>
            <person name="Wei W."/>
            <person name="Wang X."/>
            <person name="Wang C."/>
            <person name="Huo Q."/>
            <person name="Li W."/>
            <person name="Guo W."/>
            <person name="Chen H."/>
            <person name="Chen S."/>
            <person name="Zhou L."/>
            <person name="Zhou L."/>
            <person name="Ni X."/>
            <person name="Tian J."/>
            <person name="Zhou Y."/>
            <person name="Sheng Y."/>
            <person name="Liu T."/>
            <person name="Pan Y."/>
            <person name="Xia L."/>
            <person name="Li J."/>
            <person name="Zhao F."/>
            <person name="Cao W."/>
        </authorList>
    </citation>
    <scope>NUCLEOTIDE SEQUENCE</scope>
    <source>
        <strain evidence="3">Rmic-2018</strain>
        <tissue evidence="3">Larvae</tissue>
    </source>
</reference>
<feature type="region of interest" description="Disordered" evidence="1">
    <location>
        <begin position="1"/>
        <end position="58"/>
    </location>
</feature>
<evidence type="ECO:0000313" key="4">
    <source>
        <dbReference type="Proteomes" id="UP000821866"/>
    </source>
</evidence>
<evidence type="ECO:0000313" key="3">
    <source>
        <dbReference type="EMBL" id="KAH8037203.1"/>
    </source>
</evidence>
<name>A0A9J6ERR2_RHIMP</name>
<gene>
    <name evidence="3" type="ORF">HPB51_008969</name>
    <name evidence="2" type="ORF">HPB51_028423</name>
</gene>
<proteinExistence type="predicted"/>
<evidence type="ECO:0000313" key="2">
    <source>
        <dbReference type="EMBL" id="KAH7948647.1"/>
    </source>
</evidence>
<feature type="compositionally biased region" description="Polar residues" evidence="1">
    <location>
        <begin position="1"/>
        <end position="14"/>
    </location>
</feature>
<dbReference type="AlphaFoldDB" id="A0A9J6ERR2"/>